<accession>A0A6L9SJN9</accession>
<gene>
    <name evidence="2" type="ORF">G1H10_31060</name>
</gene>
<sequence length="379" mass="42211">MISEHATRLLLVRSGGRCAVCYRDILTSSVTWKSVPLGERAHIVGRSTSTRSPRGDDPLPLEQRDEADNLLLLCGTCHDDLDIATNLDVLTVQRLREIKRKHEGRIEQLLSVPPANSTTILRMQGSIGDSKVHVDRSMAAATVLHANRYAKFPLSPDRTGLEIDLRHVADPNAGNGDYYASCRRIIDQFVRRQFAPAVEDGTIQHLSVFSLARWPLLVYLGTLIGDKLDVDIYQRHRSTEGWSWPSGNLNTRFAWETVNGDDSEDIVLVLSLSATVHITEIPQPLTGYTAYRISPMADTTAHYDVIGTPDSLKSAERAFRDVLADIEHHRKHVRRVHVLGAAPLSACISLGRAVTLDIHPQLVLYDRVEGIYQPALEIN</sequence>
<dbReference type="InterPro" id="IPR040836">
    <property type="entry name" value="SAVED"/>
</dbReference>
<dbReference type="InterPro" id="IPR003615">
    <property type="entry name" value="HNH_nuc"/>
</dbReference>
<proteinExistence type="predicted"/>
<evidence type="ECO:0000313" key="3">
    <source>
        <dbReference type="Proteomes" id="UP000475214"/>
    </source>
</evidence>
<evidence type="ECO:0000259" key="1">
    <source>
        <dbReference type="Pfam" id="PF18145"/>
    </source>
</evidence>
<dbReference type="Pfam" id="PF18145">
    <property type="entry name" value="SAVED"/>
    <property type="match status" value="1"/>
</dbReference>
<dbReference type="AlphaFoldDB" id="A0A6L9SJN9"/>
<feature type="domain" description="SMODS-associated and fused to various effectors" evidence="1">
    <location>
        <begin position="189"/>
        <end position="378"/>
    </location>
</feature>
<keyword evidence="3" id="KW-1185">Reference proteome</keyword>
<organism evidence="2 3">
    <name type="scientific">Phytoactinopolyspora halotolerans</name>
    <dbReference type="NCBI Taxonomy" id="1981512"/>
    <lineage>
        <taxon>Bacteria</taxon>
        <taxon>Bacillati</taxon>
        <taxon>Actinomycetota</taxon>
        <taxon>Actinomycetes</taxon>
        <taxon>Jiangellales</taxon>
        <taxon>Jiangellaceae</taxon>
        <taxon>Phytoactinopolyspora</taxon>
    </lineage>
</organism>
<protein>
    <submittedName>
        <fullName evidence="2">SAVED domain-containing protein</fullName>
    </submittedName>
</protein>
<dbReference type="EMBL" id="JAAGOA010000037">
    <property type="protein sequence ID" value="NEE04612.1"/>
    <property type="molecule type" value="Genomic_DNA"/>
</dbReference>
<reference evidence="2 3" key="1">
    <citation type="submission" date="2020-02" db="EMBL/GenBank/DDBJ databases">
        <authorList>
            <person name="Li X.-J."/>
            <person name="Han X.-M."/>
        </authorList>
    </citation>
    <scope>NUCLEOTIDE SEQUENCE [LARGE SCALE GENOMIC DNA]</scope>
    <source>
        <strain evidence="2 3">CCTCC AB 2017055</strain>
    </source>
</reference>
<dbReference type="RefSeq" id="WP_163745158.1">
    <property type="nucleotide sequence ID" value="NZ_JAAGOA010000037.1"/>
</dbReference>
<evidence type="ECO:0000313" key="2">
    <source>
        <dbReference type="EMBL" id="NEE04612.1"/>
    </source>
</evidence>
<name>A0A6L9SJN9_9ACTN</name>
<dbReference type="CDD" id="cd00085">
    <property type="entry name" value="HNHc"/>
    <property type="match status" value="1"/>
</dbReference>
<dbReference type="NCBIfam" id="NF033611">
    <property type="entry name" value="SAVED"/>
    <property type="match status" value="1"/>
</dbReference>
<dbReference type="Proteomes" id="UP000475214">
    <property type="component" value="Unassembled WGS sequence"/>
</dbReference>
<comment type="caution">
    <text evidence="2">The sequence shown here is derived from an EMBL/GenBank/DDBJ whole genome shotgun (WGS) entry which is preliminary data.</text>
</comment>